<organism evidence="1">
    <name type="scientific">Fusarium oxysporum f. sp. vasinfectum 25433</name>
    <dbReference type="NCBI Taxonomy" id="1089449"/>
    <lineage>
        <taxon>Eukaryota</taxon>
        <taxon>Fungi</taxon>
        <taxon>Dikarya</taxon>
        <taxon>Ascomycota</taxon>
        <taxon>Pezizomycotina</taxon>
        <taxon>Sordariomycetes</taxon>
        <taxon>Hypocreomycetidae</taxon>
        <taxon>Hypocreales</taxon>
        <taxon>Nectriaceae</taxon>
        <taxon>Fusarium</taxon>
        <taxon>Fusarium oxysporum species complex</taxon>
    </lineage>
</organism>
<reference evidence="1" key="1">
    <citation type="submission" date="2011-11" db="EMBL/GenBank/DDBJ databases">
        <title>The Genome Sequence of Fusarium oxysporum Cotton.</title>
        <authorList>
            <consortium name="The Broad Institute Genome Sequencing Platform"/>
            <person name="Ma L.-J."/>
            <person name="Gale L.R."/>
            <person name="Schwartz D.C."/>
            <person name="Zhou S."/>
            <person name="Corby-Kistler H."/>
            <person name="Young S.K."/>
            <person name="Zeng Q."/>
            <person name="Gargeya S."/>
            <person name="Fitzgerald M."/>
            <person name="Haas B."/>
            <person name="Abouelleil A."/>
            <person name="Alvarado L."/>
            <person name="Arachchi H.M."/>
            <person name="Berlin A."/>
            <person name="Brown A."/>
            <person name="Chapman S.B."/>
            <person name="Chen Z."/>
            <person name="Dunbar C."/>
            <person name="Freedman E."/>
            <person name="Gearin G."/>
            <person name="Goldberg J."/>
            <person name="Griggs A."/>
            <person name="Gujja S."/>
            <person name="Heiman D."/>
            <person name="Howarth C."/>
            <person name="Larson L."/>
            <person name="Lui A."/>
            <person name="MacDonald P.J.P."/>
            <person name="Montmayeur A."/>
            <person name="Murphy C."/>
            <person name="Neiman D."/>
            <person name="Pearson M."/>
            <person name="Priest M."/>
            <person name="Roberts A."/>
            <person name="Saif S."/>
            <person name="Shea T."/>
            <person name="Shenoy N."/>
            <person name="Sisk P."/>
            <person name="Stolte C."/>
            <person name="Sykes S."/>
            <person name="Wortman J."/>
            <person name="Nusbaum C."/>
            <person name="Birren B."/>
        </authorList>
    </citation>
    <scope>NUCLEOTIDE SEQUENCE [LARGE SCALE GENOMIC DNA]</scope>
    <source>
        <strain evidence="1">25433</strain>
    </source>
</reference>
<dbReference type="AlphaFoldDB" id="X0KV95"/>
<evidence type="ECO:0000313" key="1">
    <source>
        <dbReference type="EMBL" id="EXM12601.1"/>
    </source>
</evidence>
<dbReference type="EMBL" id="KK035447">
    <property type="protein sequence ID" value="EXM12601.1"/>
    <property type="molecule type" value="Genomic_DNA"/>
</dbReference>
<accession>X0KV95</accession>
<dbReference type="Proteomes" id="UP000030701">
    <property type="component" value="Unassembled WGS sequence"/>
</dbReference>
<reference evidence="1" key="2">
    <citation type="submission" date="2014-03" db="EMBL/GenBank/DDBJ databases">
        <title>The Genome Annotation of Fusarium oxysporum Cotton.</title>
        <authorList>
            <consortium name="The Broad Institute Genomics Platform"/>
            <person name="Ma L.-J."/>
            <person name="Corby-Kistler H."/>
            <person name="Broz K."/>
            <person name="Gale L.R."/>
            <person name="Jonkers W."/>
            <person name="O'Donnell K."/>
            <person name="Ploetz R."/>
            <person name="Steinberg C."/>
            <person name="Schwartz D.C."/>
            <person name="VanEtten H."/>
            <person name="Zhou S."/>
            <person name="Young S.K."/>
            <person name="Zeng Q."/>
            <person name="Gargeya S."/>
            <person name="Fitzgerald M."/>
            <person name="Abouelleil A."/>
            <person name="Alvarado L."/>
            <person name="Chapman S.B."/>
            <person name="Gainer-Dewar J."/>
            <person name="Goldberg J."/>
            <person name="Griggs A."/>
            <person name="Gujja S."/>
            <person name="Hansen M."/>
            <person name="Howarth C."/>
            <person name="Imamovic A."/>
            <person name="Ireland A."/>
            <person name="Larimer J."/>
            <person name="McCowan C."/>
            <person name="Murphy C."/>
            <person name="Pearson M."/>
            <person name="Poon T.W."/>
            <person name="Priest M."/>
            <person name="Roberts A."/>
            <person name="Saif S."/>
            <person name="Shea T."/>
            <person name="Sykes S."/>
            <person name="Wortman J."/>
            <person name="Nusbaum C."/>
            <person name="Birren B."/>
        </authorList>
    </citation>
    <scope>NUCLEOTIDE SEQUENCE</scope>
    <source>
        <strain evidence="1">25433</strain>
    </source>
</reference>
<name>X0KV95_FUSOX</name>
<proteinExistence type="predicted"/>
<dbReference type="HOGENOM" id="CLU_1786919_0_0_1"/>
<protein>
    <submittedName>
        <fullName evidence="1">Uncharacterized protein</fullName>
    </submittedName>
</protein>
<gene>
    <name evidence="1" type="ORF">FOTG_18903</name>
</gene>
<sequence>MKWSLFGRFLGKAKDSLPPIGSSRALVSSPKSPLSEFLKIRQTVRPYEHPYAGKLMNLLRTNGEPSYPCATFIPAKLTRNTLESFERTLFPSRAEVASFSQLAASTTPATITHRKPGMRASNGTRSMLCEILTKVKKSPSPTSVS</sequence>